<evidence type="ECO:0000313" key="2">
    <source>
        <dbReference type="EMBL" id="KAK2181871.1"/>
    </source>
</evidence>
<name>A0AAD9NV52_RIDPI</name>
<proteinExistence type="predicted"/>
<feature type="compositionally biased region" description="Polar residues" evidence="1">
    <location>
        <begin position="257"/>
        <end position="271"/>
    </location>
</feature>
<dbReference type="Proteomes" id="UP001209878">
    <property type="component" value="Unassembled WGS sequence"/>
</dbReference>
<organism evidence="2 3">
    <name type="scientific">Ridgeia piscesae</name>
    <name type="common">Tubeworm</name>
    <dbReference type="NCBI Taxonomy" id="27915"/>
    <lineage>
        <taxon>Eukaryota</taxon>
        <taxon>Metazoa</taxon>
        <taxon>Spiralia</taxon>
        <taxon>Lophotrochozoa</taxon>
        <taxon>Annelida</taxon>
        <taxon>Polychaeta</taxon>
        <taxon>Sedentaria</taxon>
        <taxon>Canalipalpata</taxon>
        <taxon>Sabellida</taxon>
        <taxon>Siboglinidae</taxon>
        <taxon>Ridgeia</taxon>
    </lineage>
</organism>
<keyword evidence="3" id="KW-1185">Reference proteome</keyword>
<dbReference type="EMBL" id="JAODUO010000376">
    <property type="protein sequence ID" value="KAK2181871.1"/>
    <property type="molecule type" value="Genomic_DNA"/>
</dbReference>
<protein>
    <submittedName>
        <fullName evidence="2">Uncharacterized protein</fullName>
    </submittedName>
</protein>
<evidence type="ECO:0000256" key="1">
    <source>
        <dbReference type="SAM" id="MobiDB-lite"/>
    </source>
</evidence>
<feature type="compositionally biased region" description="Polar residues" evidence="1">
    <location>
        <begin position="229"/>
        <end position="250"/>
    </location>
</feature>
<evidence type="ECO:0000313" key="3">
    <source>
        <dbReference type="Proteomes" id="UP001209878"/>
    </source>
</evidence>
<comment type="caution">
    <text evidence="2">The sequence shown here is derived from an EMBL/GenBank/DDBJ whole genome shotgun (WGS) entry which is preliminary data.</text>
</comment>
<feature type="region of interest" description="Disordered" evidence="1">
    <location>
        <begin position="210"/>
        <end position="271"/>
    </location>
</feature>
<sequence length="449" mass="50369">MSEELEWELYDIFESGMFAFPIYEHNGARHLVRYLLLRGILVEEIADAIADSTVDLQTWLNRGGRYMVGEWVIAWINESREEYEMEKRATRGQWVRHDVTSILDWVSESNDNDSDSESVMSVAAGVVDDDVEYYGALPNPLVASVRTLMDDTDEGDGENAAQVQVLPLSPLPQTDQITIDQSDTDRLKDDGQAFTANVTVSYTTPEFNNSISASADHTHKNSAKHSIPQADNANTSNPHNTSKKSTSNHLSHYKPQIDSTPVSNDPNCNGNIPSILSNGTINGNITNLSHNNATSNGKIPNGNVPVCKDIPHTLISGRRKGNKLRCPLRIPDSIACSMPLNLETLKHDGPGYMFVMTHPTSNDGDSWAVEHRYKIASSRQPNRWLTEFHTRNVAIEIIWRVKVGRHLVAMREVYKNLAQYHVYANWFQCPLYTLVEQLSEVANKYKTSV</sequence>
<dbReference type="AlphaFoldDB" id="A0AAD9NV52"/>
<gene>
    <name evidence="2" type="ORF">NP493_378g03017</name>
</gene>
<reference evidence="2" key="1">
    <citation type="journal article" date="2023" name="Mol. Biol. Evol.">
        <title>Third-Generation Sequencing Reveals the Adaptive Role of the Epigenome in Three Deep-Sea Polychaetes.</title>
        <authorList>
            <person name="Perez M."/>
            <person name="Aroh O."/>
            <person name="Sun Y."/>
            <person name="Lan Y."/>
            <person name="Juniper S.K."/>
            <person name="Young C.R."/>
            <person name="Angers B."/>
            <person name="Qian P.Y."/>
        </authorList>
    </citation>
    <scope>NUCLEOTIDE SEQUENCE</scope>
    <source>
        <strain evidence="2">R07B-5</strain>
    </source>
</reference>
<accession>A0AAD9NV52</accession>